<dbReference type="Proteomes" id="UP001159363">
    <property type="component" value="Chromosome 1"/>
</dbReference>
<gene>
    <name evidence="1" type="ORF">PR048_002547</name>
</gene>
<evidence type="ECO:0000313" key="2">
    <source>
        <dbReference type="Proteomes" id="UP001159363"/>
    </source>
</evidence>
<proteinExistence type="predicted"/>
<comment type="caution">
    <text evidence="1">The sequence shown here is derived from an EMBL/GenBank/DDBJ whole genome shotgun (WGS) entry which is preliminary data.</text>
</comment>
<accession>A0ABQ9ILJ6</accession>
<protein>
    <submittedName>
        <fullName evidence="1">Uncharacterized protein</fullName>
    </submittedName>
</protein>
<sequence>MVAIVPTSGRRASSVRLRNMRLARHAAYSLIHRTWESDRLEDWPACSLRAIEVSRHTSLPRDSGKAGSGRSRQVSKLTSYIRSLGSAYNSVSTLSSDRFHHLHSAVTMRSVSGHGEGGAYGKCIPLLCVVPQQCQPSWSTPAQDSPQDKAQVIVISLALILAEVCSARSPFVGSNVVGYLLRMGRVELREIWTAINYEVLRG</sequence>
<reference evidence="1 2" key="1">
    <citation type="submission" date="2023-02" db="EMBL/GenBank/DDBJ databases">
        <title>LHISI_Scaffold_Assembly.</title>
        <authorList>
            <person name="Stuart O.P."/>
            <person name="Cleave R."/>
            <person name="Magrath M.J.L."/>
            <person name="Mikheyev A.S."/>
        </authorList>
    </citation>
    <scope>NUCLEOTIDE SEQUENCE [LARGE SCALE GENOMIC DNA]</scope>
    <source>
        <strain evidence="1">Daus_M_001</strain>
        <tissue evidence="1">Leg muscle</tissue>
    </source>
</reference>
<organism evidence="1 2">
    <name type="scientific">Dryococelus australis</name>
    <dbReference type="NCBI Taxonomy" id="614101"/>
    <lineage>
        <taxon>Eukaryota</taxon>
        <taxon>Metazoa</taxon>
        <taxon>Ecdysozoa</taxon>
        <taxon>Arthropoda</taxon>
        <taxon>Hexapoda</taxon>
        <taxon>Insecta</taxon>
        <taxon>Pterygota</taxon>
        <taxon>Neoptera</taxon>
        <taxon>Polyneoptera</taxon>
        <taxon>Phasmatodea</taxon>
        <taxon>Verophasmatodea</taxon>
        <taxon>Anareolatae</taxon>
        <taxon>Phasmatidae</taxon>
        <taxon>Eurycanthinae</taxon>
        <taxon>Dryococelus</taxon>
    </lineage>
</organism>
<name>A0ABQ9ILJ6_9NEOP</name>
<dbReference type="EMBL" id="JARBHB010000001">
    <property type="protein sequence ID" value="KAJ8897201.1"/>
    <property type="molecule type" value="Genomic_DNA"/>
</dbReference>
<evidence type="ECO:0000313" key="1">
    <source>
        <dbReference type="EMBL" id="KAJ8897201.1"/>
    </source>
</evidence>
<keyword evidence="2" id="KW-1185">Reference proteome</keyword>